<keyword evidence="5" id="KW-1185">Reference proteome</keyword>
<dbReference type="InterPro" id="IPR028087">
    <property type="entry name" value="Tad_N"/>
</dbReference>
<feature type="transmembrane region" description="Helical" evidence="2">
    <location>
        <begin position="20"/>
        <end position="42"/>
    </location>
</feature>
<dbReference type="EMBL" id="BAAANL010000001">
    <property type="protein sequence ID" value="GAA1849926.1"/>
    <property type="molecule type" value="Genomic_DNA"/>
</dbReference>
<protein>
    <recommendedName>
        <fullName evidence="3">Putative Flp pilus-assembly TadG-like N-terminal domain-containing protein</fullName>
    </recommendedName>
</protein>
<sequence length="230" mass="24384">MLPRDDRRPRHDDAAERGSLHVLTIPVTVAFVSVAVLVIAMVGTATNDRRQSGAAADAAALAAAQEWDDQLHVLTSLHLGAGDAAGFWGLLDAPLAPFDAEDEMRAAAQEYAEANGAELTGLDIDPETLEVTATVRHDEVVPDTGVHAEASATARIRLAGGLCVESGSLGWLLEDGCVIEPPEEDEENEEDDAAGEDPDPETPEDTEEEPEPEWTAPAVVAYRSDVVLSE</sequence>
<name>A0ABN2N3L9_9MICO</name>
<comment type="caution">
    <text evidence="4">The sequence shown here is derived from an EMBL/GenBank/DDBJ whole genome shotgun (WGS) entry which is preliminary data.</text>
</comment>
<evidence type="ECO:0000256" key="1">
    <source>
        <dbReference type="SAM" id="MobiDB-lite"/>
    </source>
</evidence>
<feature type="region of interest" description="Disordered" evidence="1">
    <location>
        <begin position="180"/>
        <end position="219"/>
    </location>
</feature>
<keyword evidence="2" id="KW-1133">Transmembrane helix</keyword>
<evidence type="ECO:0000256" key="2">
    <source>
        <dbReference type="SAM" id="Phobius"/>
    </source>
</evidence>
<dbReference type="RefSeq" id="WP_344098871.1">
    <property type="nucleotide sequence ID" value="NZ_BAAANL010000001.1"/>
</dbReference>
<reference evidence="4 5" key="1">
    <citation type="journal article" date="2019" name="Int. J. Syst. Evol. Microbiol.">
        <title>The Global Catalogue of Microorganisms (GCM) 10K type strain sequencing project: providing services to taxonomists for standard genome sequencing and annotation.</title>
        <authorList>
            <consortium name="The Broad Institute Genomics Platform"/>
            <consortium name="The Broad Institute Genome Sequencing Center for Infectious Disease"/>
            <person name="Wu L."/>
            <person name="Ma J."/>
        </authorList>
    </citation>
    <scope>NUCLEOTIDE SEQUENCE [LARGE SCALE GENOMIC DNA]</scope>
    <source>
        <strain evidence="4 5">JCM 14326</strain>
    </source>
</reference>
<proteinExistence type="predicted"/>
<dbReference type="Proteomes" id="UP001501094">
    <property type="component" value="Unassembled WGS sequence"/>
</dbReference>
<evidence type="ECO:0000259" key="3">
    <source>
        <dbReference type="Pfam" id="PF13400"/>
    </source>
</evidence>
<gene>
    <name evidence="4" type="ORF">GCM10009751_02730</name>
</gene>
<evidence type="ECO:0000313" key="5">
    <source>
        <dbReference type="Proteomes" id="UP001501094"/>
    </source>
</evidence>
<feature type="domain" description="Putative Flp pilus-assembly TadG-like N-terminal" evidence="3">
    <location>
        <begin position="28"/>
        <end position="65"/>
    </location>
</feature>
<organism evidence="4 5">
    <name type="scientific">Myceligenerans crystallogenes</name>
    <dbReference type="NCBI Taxonomy" id="316335"/>
    <lineage>
        <taxon>Bacteria</taxon>
        <taxon>Bacillati</taxon>
        <taxon>Actinomycetota</taxon>
        <taxon>Actinomycetes</taxon>
        <taxon>Micrococcales</taxon>
        <taxon>Promicromonosporaceae</taxon>
        <taxon>Myceligenerans</taxon>
    </lineage>
</organism>
<accession>A0ABN2N3L9</accession>
<keyword evidence="2" id="KW-0812">Transmembrane</keyword>
<keyword evidence="2" id="KW-0472">Membrane</keyword>
<dbReference type="Pfam" id="PF13400">
    <property type="entry name" value="Tad"/>
    <property type="match status" value="1"/>
</dbReference>
<evidence type="ECO:0000313" key="4">
    <source>
        <dbReference type="EMBL" id="GAA1849926.1"/>
    </source>
</evidence>
<feature type="compositionally biased region" description="Acidic residues" evidence="1">
    <location>
        <begin position="181"/>
        <end position="212"/>
    </location>
</feature>